<evidence type="ECO:0000313" key="3">
    <source>
        <dbReference type="Proteomes" id="UP000245507"/>
    </source>
</evidence>
<evidence type="ECO:0000313" key="2">
    <source>
        <dbReference type="EMBL" id="PWN01415.1"/>
    </source>
</evidence>
<accession>A0A316TDU4</accession>
<feature type="transmembrane region" description="Helical" evidence="1">
    <location>
        <begin position="12"/>
        <end position="33"/>
    </location>
</feature>
<keyword evidence="1" id="KW-0812">Transmembrane</keyword>
<reference evidence="2 3" key="1">
    <citation type="submission" date="2018-05" db="EMBL/GenBank/DDBJ databases">
        <title>Nocardioides silvaticus genome.</title>
        <authorList>
            <person name="Li C."/>
            <person name="Wang G."/>
        </authorList>
    </citation>
    <scope>NUCLEOTIDE SEQUENCE [LARGE SCALE GENOMIC DNA]</scope>
    <source>
        <strain evidence="2 3">CCTCC AB 2018079</strain>
    </source>
</reference>
<proteinExistence type="predicted"/>
<gene>
    <name evidence="2" type="ORF">DJ010_17800</name>
</gene>
<protein>
    <submittedName>
        <fullName evidence="2">Uncharacterized protein</fullName>
    </submittedName>
</protein>
<sequence>MRSDGEVSWSPATQIVISLWFSFTCWTIFVVLLAFTTERDVRPVWVLPVVAGVSYVVVLVVRSLFHWQLRRVDPWAAVVSSVAAAVAIYFLRTGPDGPFWFAILLAVLCGYMGGVGVARARVRSGDSRASNRRLLPPGARSE</sequence>
<feature type="transmembrane region" description="Helical" evidence="1">
    <location>
        <begin position="97"/>
        <end position="118"/>
    </location>
</feature>
<organism evidence="2 3">
    <name type="scientific">Nocardioides silvaticus</name>
    <dbReference type="NCBI Taxonomy" id="2201891"/>
    <lineage>
        <taxon>Bacteria</taxon>
        <taxon>Bacillati</taxon>
        <taxon>Actinomycetota</taxon>
        <taxon>Actinomycetes</taxon>
        <taxon>Propionibacteriales</taxon>
        <taxon>Nocardioidaceae</taxon>
        <taxon>Nocardioides</taxon>
    </lineage>
</organism>
<feature type="transmembrane region" description="Helical" evidence="1">
    <location>
        <begin position="45"/>
        <end position="65"/>
    </location>
</feature>
<keyword evidence="1" id="KW-0472">Membrane</keyword>
<dbReference type="AlphaFoldDB" id="A0A316TDU4"/>
<name>A0A316TDU4_9ACTN</name>
<dbReference type="Proteomes" id="UP000245507">
    <property type="component" value="Unassembled WGS sequence"/>
</dbReference>
<dbReference type="EMBL" id="QGDD01000009">
    <property type="protein sequence ID" value="PWN01415.1"/>
    <property type="molecule type" value="Genomic_DNA"/>
</dbReference>
<comment type="caution">
    <text evidence="2">The sequence shown here is derived from an EMBL/GenBank/DDBJ whole genome shotgun (WGS) entry which is preliminary data.</text>
</comment>
<keyword evidence="3" id="KW-1185">Reference proteome</keyword>
<evidence type="ECO:0000256" key="1">
    <source>
        <dbReference type="SAM" id="Phobius"/>
    </source>
</evidence>
<keyword evidence="1" id="KW-1133">Transmembrane helix</keyword>